<keyword evidence="3" id="KW-1185">Reference proteome</keyword>
<evidence type="ECO:0000313" key="3">
    <source>
        <dbReference type="Proteomes" id="UP001054837"/>
    </source>
</evidence>
<evidence type="ECO:0000313" key="2">
    <source>
        <dbReference type="EMBL" id="GIY71155.1"/>
    </source>
</evidence>
<protein>
    <submittedName>
        <fullName evidence="2">Uncharacterized protein</fullName>
    </submittedName>
</protein>
<dbReference type="Proteomes" id="UP001054837">
    <property type="component" value="Unassembled WGS sequence"/>
</dbReference>
<reference evidence="2 3" key="1">
    <citation type="submission" date="2021-06" db="EMBL/GenBank/DDBJ databases">
        <title>Caerostris darwini draft genome.</title>
        <authorList>
            <person name="Kono N."/>
            <person name="Arakawa K."/>
        </authorList>
    </citation>
    <scope>NUCLEOTIDE SEQUENCE [LARGE SCALE GENOMIC DNA]</scope>
</reference>
<proteinExistence type="predicted"/>
<organism evidence="2 3">
    <name type="scientific">Caerostris darwini</name>
    <dbReference type="NCBI Taxonomy" id="1538125"/>
    <lineage>
        <taxon>Eukaryota</taxon>
        <taxon>Metazoa</taxon>
        <taxon>Ecdysozoa</taxon>
        <taxon>Arthropoda</taxon>
        <taxon>Chelicerata</taxon>
        <taxon>Arachnida</taxon>
        <taxon>Araneae</taxon>
        <taxon>Araneomorphae</taxon>
        <taxon>Entelegynae</taxon>
        <taxon>Araneoidea</taxon>
        <taxon>Araneidae</taxon>
        <taxon>Caerostris</taxon>
    </lineage>
</organism>
<accession>A0AAV4VLF2</accession>
<feature type="region of interest" description="Disordered" evidence="1">
    <location>
        <begin position="1"/>
        <end position="25"/>
    </location>
</feature>
<dbReference type="EMBL" id="BPLQ01013294">
    <property type="protein sequence ID" value="GIY71155.1"/>
    <property type="molecule type" value="Genomic_DNA"/>
</dbReference>
<sequence>MVCTTPFRELEARASHPPPPRAPSPTLQSFIQVNKHDKWMECCATQQIFCCDNVRTHTHRWMREPPTPHTKRAKRSVYPVFQLSLPARLMTGEQSLISSRLASTPCPQIVAPLSLKNHFCTHQLSFGSPFCASVFLRQEHPLAKIYVCRRRETVKCVSRFVEL</sequence>
<name>A0AAV4VLF2_9ARAC</name>
<evidence type="ECO:0000256" key="1">
    <source>
        <dbReference type="SAM" id="MobiDB-lite"/>
    </source>
</evidence>
<comment type="caution">
    <text evidence="2">The sequence shown here is derived from an EMBL/GenBank/DDBJ whole genome shotgun (WGS) entry which is preliminary data.</text>
</comment>
<dbReference type="AlphaFoldDB" id="A0AAV4VLF2"/>
<gene>
    <name evidence="2" type="ORF">CDAR_472221</name>
</gene>